<proteinExistence type="predicted"/>
<organism evidence="2 3">
    <name type="scientific">Adhaeribacter pallidiroseus</name>
    <dbReference type="NCBI Taxonomy" id="2072847"/>
    <lineage>
        <taxon>Bacteria</taxon>
        <taxon>Pseudomonadati</taxon>
        <taxon>Bacteroidota</taxon>
        <taxon>Cytophagia</taxon>
        <taxon>Cytophagales</taxon>
        <taxon>Hymenobacteraceae</taxon>
        <taxon>Adhaeribacter</taxon>
    </lineage>
</organism>
<dbReference type="EMBL" id="QASA01000001">
    <property type="protein sequence ID" value="RDC66204.1"/>
    <property type="molecule type" value="Genomic_DNA"/>
</dbReference>
<dbReference type="Proteomes" id="UP000253919">
    <property type="component" value="Unassembled WGS sequence"/>
</dbReference>
<keyword evidence="3" id="KW-1185">Reference proteome</keyword>
<evidence type="ECO:0000256" key="1">
    <source>
        <dbReference type="SAM" id="SignalP"/>
    </source>
</evidence>
<evidence type="ECO:0000313" key="2">
    <source>
        <dbReference type="EMBL" id="RDC66204.1"/>
    </source>
</evidence>
<comment type="caution">
    <text evidence="2">The sequence shown here is derived from an EMBL/GenBank/DDBJ whole genome shotgun (WGS) entry which is preliminary data.</text>
</comment>
<feature type="signal peptide" evidence="1">
    <location>
        <begin position="1"/>
        <end position="22"/>
    </location>
</feature>
<protein>
    <submittedName>
        <fullName evidence="2">Uncharacterized protein</fullName>
    </submittedName>
</protein>
<reference evidence="2 3" key="1">
    <citation type="submission" date="2018-04" db="EMBL/GenBank/DDBJ databases">
        <title>Adhaeribacter sp. HMF7616 genome sequencing and assembly.</title>
        <authorList>
            <person name="Kang H."/>
            <person name="Kang J."/>
            <person name="Cha I."/>
            <person name="Kim H."/>
            <person name="Joh K."/>
        </authorList>
    </citation>
    <scope>NUCLEOTIDE SEQUENCE [LARGE SCALE GENOMIC DNA]</scope>
    <source>
        <strain evidence="2 3">HMF7616</strain>
    </source>
</reference>
<feature type="chain" id="PRO_5016952531" evidence="1">
    <location>
        <begin position="23"/>
        <end position="225"/>
    </location>
</feature>
<accession>A0A369QN77</accession>
<name>A0A369QN77_9BACT</name>
<sequence length="225" mass="25186">MKNRKFTQLLTTLIVVLLFGCAKDPEGTQRQMQLQSVGYTGTMPNGWQFGKTNIIANNSVKGPSAPQDGSYILHSFTVADTLNGYSIIVELPLIKYSNDYIADTDLPAAVKSYYPYDRVKEKLAVGNKILLSMLHRDVTTGFRLQMRDDKNYSFYGADYAQDATSYLKITELIEGTEPDPVLGQVKTLEVIFEINALMTRIYPAEPGLNPAAPVKGLLRMKYREL</sequence>
<dbReference type="RefSeq" id="WP_115375099.1">
    <property type="nucleotide sequence ID" value="NZ_QASA01000001.1"/>
</dbReference>
<dbReference type="PROSITE" id="PS51257">
    <property type="entry name" value="PROKAR_LIPOPROTEIN"/>
    <property type="match status" value="1"/>
</dbReference>
<dbReference type="AlphaFoldDB" id="A0A369QN77"/>
<keyword evidence="1" id="KW-0732">Signal</keyword>
<gene>
    <name evidence="2" type="ORF">AHMF7616_04835</name>
</gene>
<evidence type="ECO:0000313" key="3">
    <source>
        <dbReference type="Proteomes" id="UP000253919"/>
    </source>
</evidence>